<evidence type="ECO:0000256" key="1">
    <source>
        <dbReference type="SAM" id="SignalP"/>
    </source>
</evidence>
<dbReference type="OrthoDB" id="3268346at2"/>
<gene>
    <name evidence="3" type="ORF">FOE78_10960</name>
</gene>
<dbReference type="KEGG" id="mik:FOE78_10960"/>
<sequence>MREHSKINFGRLLAASSVLALAGIGVTAASAATLPAADASAEATAPPATVRDLHVGVKPIDNSSAGHYYVWLTFKNTSHHRVSMYGYSGVSFVAYGNGTQVGLPTGWEHNRRPHRVVLAPGAKTKELVTITDAGVYGGRTVRTDGFRVYIPDSRAAVFVPYKTRATTRHVRQLAVEPVGAKIP</sequence>
<dbReference type="InterPro" id="IPR025326">
    <property type="entry name" value="DUF4232"/>
</dbReference>
<feature type="signal peptide" evidence="1">
    <location>
        <begin position="1"/>
        <end position="31"/>
    </location>
</feature>
<feature type="chain" id="PRO_5022158047" evidence="1">
    <location>
        <begin position="32"/>
        <end position="183"/>
    </location>
</feature>
<dbReference type="AlphaFoldDB" id="A0A516PYX9"/>
<accession>A0A516PYX9</accession>
<evidence type="ECO:0000313" key="4">
    <source>
        <dbReference type="Proteomes" id="UP000319263"/>
    </source>
</evidence>
<keyword evidence="4" id="KW-1185">Reference proteome</keyword>
<organism evidence="3 4">
    <name type="scientific">Microlunatus elymi</name>
    <dbReference type="NCBI Taxonomy" id="2596828"/>
    <lineage>
        <taxon>Bacteria</taxon>
        <taxon>Bacillati</taxon>
        <taxon>Actinomycetota</taxon>
        <taxon>Actinomycetes</taxon>
        <taxon>Propionibacteriales</taxon>
        <taxon>Propionibacteriaceae</taxon>
        <taxon>Microlunatus</taxon>
    </lineage>
</organism>
<feature type="domain" description="DUF4232" evidence="2">
    <location>
        <begin position="51"/>
        <end position="178"/>
    </location>
</feature>
<dbReference type="RefSeq" id="WP_143986318.1">
    <property type="nucleotide sequence ID" value="NZ_CP041692.1"/>
</dbReference>
<reference evidence="3 4" key="1">
    <citation type="submission" date="2019-07" db="EMBL/GenBank/DDBJ databases">
        <title>Microlunatus dokdonensis sp. nov. isolated from the rhizospheric soil of the wild plant Elymus tsukushiensis.</title>
        <authorList>
            <person name="Ghim S.-Y."/>
            <person name="Hwang Y.-J."/>
            <person name="Son J.-S."/>
            <person name="Shin J.-H."/>
        </authorList>
    </citation>
    <scope>NUCLEOTIDE SEQUENCE [LARGE SCALE GENOMIC DNA]</scope>
    <source>
        <strain evidence="3 4">KUDC0627</strain>
    </source>
</reference>
<dbReference type="EMBL" id="CP041692">
    <property type="protein sequence ID" value="QDP96352.1"/>
    <property type="molecule type" value="Genomic_DNA"/>
</dbReference>
<evidence type="ECO:0000259" key="2">
    <source>
        <dbReference type="Pfam" id="PF14016"/>
    </source>
</evidence>
<dbReference type="Pfam" id="PF14016">
    <property type="entry name" value="DUF4232"/>
    <property type="match status" value="1"/>
</dbReference>
<protein>
    <submittedName>
        <fullName evidence="3">DUF4232 domain-containing protein</fullName>
    </submittedName>
</protein>
<dbReference type="Proteomes" id="UP000319263">
    <property type="component" value="Chromosome"/>
</dbReference>
<evidence type="ECO:0000313" key="3">
    <source>
        <dbReference type="EMBL" id="QDP96352.1"/>
    </source>
</evidence>
<proteinExistence type="predicted"/>
<keyword evidence="1" id="KW-0732">Signal</keyword>
<name>A0A516PYX9_9ACTN</name>